<dbReference type="InterPro" id="IPR013320">
    <property type="entry name" value="ConA-like_dom_sf"/>
</dbReference>
<dbReference type="PROSITE" id="PS50188">
    <property type="entry name" value="B302_SPRY"/>
    <property type="match status" value="2"/>
</dbReference>
<dbReference type="InterPro" id="IPR043136">
    <property type="entry name" value="B30.2/SPRY_sf"/>
</dbReference>
<dbReference type="PANTHER" id="PTHR12864">
    <property type="entry name" value="RAN BINDING PROTEIN 9-RELATED"/>
    <property type="match status" value="1"/>
</dbReference>
<dbReference type="Pfam" id="PF00622">
    <property type="entry name" value="SPRY"/>
    <property type="match status" value="2"/>
</dbReference>
<protein>
    <submittedName>
        <fullName evidence="4">B30.2/SPRY domain-containing protein</fullName>
    </submittedName>
</protein>
<dbReference type="Proteomes" id="UP000050741">
    <property type="component" value="Unassembled WGS sequence"/>
</dbReference>
<keyword evidence="3" id="KW-1185">Reference proteome</keyword>
<organism evidence="3 4">
    <name type="scientific">Globodera pallida</name>
    <name type="common">Potato cyst nematode worm</name>
    <name type="synonym">Heterodera pallida</name>
    <dbReference type="NCBI Taxonomy" id="36090"/>
    <lineage>
        <taxon>Eukaryota</taxon>
        <taxon>Metazoa</taxon>
        <taxon>Ecdysozoa</taxon>
        <taxon>Nematoda</taxon>
        <taxon>Chromadorea</taxon>
        <taxon>Rhabditida</taxon>
        <taxon>Tylenchina</taxon>
        <taxon>Tylenchomorpha</taxon>
        <taxon>Tylenchoidea</taxon>
        <taxon>Heteroderidae</taxon>
        <taxon>Heteroderinae</taxon>
        <taxon>Globodera</taxon>
    </lineage>
</organism>
<sequence length="440" mass="49842">MKNAEMGTEFEGNAAQQETEMSTASVVSDERGQFEEAFETGSQQLEQRKASSLGEIEKLFLIQPKNRWNPNCLTVQRHGKAGDCSASVRAELMIPRHSRGIFYFEVKITKMSKFLFVGFASKSMPLESDRHGTCVDTYMYKSFGEFWGHELDECCRYANVPFVQQKDNTFGVGDVVGCGVNLTNRQIIYTLNGRRLDTAMLLVYSHNLFPCISLVSPGDTIETNFGPDFCYDLAKDYFPDDANAQITNIVSQCERQKLFLICPQNRWDSSDCHSDLFIIRPDCLTVFRHEGSSSDAYRASVRAEMVIPRHHCGVFYYEMKVLKMGERCYIGLAPKSMPLSASYASYSYKSNGTFWGHKVHGCKFYDNWPHVTNKEYAFGVGDVVGCGLNLATRDDTTDLLVHHSDLYPFVSLKDAGDRIKANFGPQFEYDLAKEYLLSED</sequence>
<dbReference type="InterPro" id="IPR044736">
    <property type="entry name" value="Gid1/RanBPM/SPLA_SPRY"/>
</dbReference>
<evidence type="ECO:0000313" key="4">
    <source>
        <dbReference type="WBParaSite" id="GPLIN_000620000"/>
    </source>
</evidence>
<reference evidence="3" key="1">
    <citation type="submission" date="2014-05" db="EMBL/GenBank/DDBJ databases">
        <title>The genome and life-stage specific transcriptomes of Globodera pallida elucidate key aspects of plant parasitism by a cyst nematode.</title>
        <authorList>
            <person name="Cotton J.A."/>
            <person name="Lilley C.J."/>
            <person name="Jones L.M."/>
            <person name="Kikuchi T."/>
            <person name="Reid A.J."/>
            <person name="Thorpe P."/>
            <person name="Tsai I.J."/>
            <person name="Beasley H."/>
            <person name="Blok V."/>
            <person name="Cock P.J.A."/>
            <person name="Van den Akker S.E."/>
            <person name="Holroyd N."/>
            <person name="Hunt M."/>
            <person name="Mantelin S."/>
            <person name="Naghra H."/>
            <person name="Pain A."/>
            <person name="Palomares-Rius J.E."/>
            <person name="Zarowiecki M."/>
            <person name="Berriman M."/>
            <person name="Jones J.T."/>
            <person name="Urwin P.E."/>
        </authorList>
    </citation>
    <scope>NUCLEOTIDE SEQUENCE [LARGE SCALE GENOMIC DNA]</scope>
    <source>
        <strain evidence="3">Lindley</strain>
    </source>
</reference>
<dbReference type="WBParaSite" id="GPLIN_000620000">
    <property type="protein sequence ID" value="GPLIN_000620000"/>
    <property type="gene ID" value="GPLIN_000620000"/>
</dbReference>
<feature type="domain" description="B30.2/SPRY" evidence="2">
    <location>
        <begin position="33"/>
        <end position="230"/>
    </location>
</feature>
<reference evidence="4" key="2">
    <citation type="submission" date="2016-06" db="UniProtKB">
        <authorList>
            <consortium name="WormBaseParasite"/>
        </authorList>
    </citation>
    <scope>IDENTIFICATION</scope>
</reference>
<proteinExistence type="predicted"/>
<name>A0A183C008_GLOPA</name>
<dbReference type="SMART" id="SM00449">
    <property type="entry name" value="SPRY"/>
    <property type="match status" value="2"/>
</dbReference>
<dbReference type="InterPro" id="IPR050618">
    <property type="entry name" value="Ubq-SigPath_Reg"/>
</dbReference>
<evidence type="ECO:0000256" key="1">
    <source>
        <dbReference type="SAM" id="MobiDB-lite"/>
    </source>
</evidence>
<dbReference type="Gene3D" id="2.60.120.920">
    <property type="match status" value="2"/>
</dbReference>
<dbReference type="CDD" id="cd12885">
    <property type="entry name" value="SPRY_RanBP_like"/>
    <property type="match status" value="2"/>
</dbReference>
<dbReference type="AlphaFoldDB" id="A0A183C008"/>
<evidence type="ECO:0000313" key="3">
    <source>
        <dbReference type="Proteomes" id="UP000050741"/>
    </source>
</evidence>
<dbReference type="InterPro" id="IPR001870">
    <property type="entry name" value="B30.2/SPRY"/>
</dbReference>
<dbReference type="InterPro" id="IPR003877">
    <property type="entry name" value="SPRY_dom"/>
</dbReference>
<accession>A0A183C008</accession>
<evidence type="ECO:0000259" key="2">
    <source>
        <dbReference type="PROSITE" id="PS50188"/>
    </source>
</evidence>
<dbReference type="SUPFAM" id="SSF49899">
    <property type="entry name" value="Concanavalin A-like lectins/glucanases"/>
    <property type="match status" value="2"/>
</dbReference>
<feature type="region of interest" description="Disordered" evidence="1">
    <location>
        <begin position="1"/>
        <end position="28"/>
    </location>
</feature>
<feature type="domain" description="B30.2/SPRY" evidence="2">
    <location>
        <begin position="245"/>
        <end position="440"/>
    </location>
</feature>
<feature type="compositionally biased region" description="Polar residues" evidence="1">
    <location>
        <begin position="14"/>
        <end position="26"/>
    </location>
</feature>